<dbReference type="Gene3D" id="2.40.50.140">
    <property type="entry name" value="Nucleic acid-binding proteins"/>
    <property type="match status" value="1"/>
</dbReference>
<dbReference type="Proteomes" id="UP000015453">
    <property type="component" value="Unassembled WGS sequence"/>
</dbReference>
<dbReference type="SUPFAM" id="SSF50249">
    <property type="entry name" value="Nucleic acid-binding proteins"/>
    <property type="match status" value="1"/>
</dbReference>
<dbReference type="GO" id="GO:0005665">
    <property type="term" value="C:RNA polymerase II, core complex"/>
    <property type="evidence" value="ECO:0007669"/>
    <property type="project" value="TreeGrafter"/>
</dbReference>
<protein>
    <submittedName>
        <fullName evidence="1">Uncharacterized protein</fullName>
    </submittedName>
</protein>
<dbReference type="OrthoDB" id="20018at2759"/>
<sequence length="54" mass="6140">LLYKMSEAKANNGDDVKVAVYISFGGLQLMLKGDPLKMHKFSVDQRLFLLLRKV</sequence>
<evidence type="ECO:0000313" key="1">
    <source>
        <dbReference type="EMBL" id="EPS66118.1"/>
    </source>
</evidence>
<name>S8DSI8_9LAMI</name>
<feature type="non-terminal residue" evidence="1">
    <location>
        <position position="1"/>
    </location>
</feature>
<organism evidence="1 2">
    <name type="scientific">Genlisea aurea</name>
    <dbReference type="NCBI Taxonomy" id="192259"/>
    <lineage>
        <taxon>Eukaryota</taxon>
        <taxon>Viridiplantae</taxon>
        <taxon>Streptophyta</taxon>
        <taxon>Embryophyta</taxon>
        <taxon>Tracheophyta</taxon>
        <taxon>Spermatophyta</taxon>
        <taxon>Magnoliopsida</taxon>
        <taxon>eudicotyledons</taxon>
        <taxon>Gunneridae</taxon>
        <taxon>Pentapetalae</taxon>
        <taxon>asterids</taxon>
        <taxon>lamiids</taxon>
        <taxon>Lamiales</taxon>
        <taxon>Lentibulariaceae</taxon>
        <taxon>Genlisea</taxon>
    </lineage>
</organism>
<dbReference type="InterPro" id="IPR012340">
    <property type="entry name" value="NA-bd_OB-fold"/>
</dbReference>
<dbReference type="GO" id="GO:0005666">
    <property type="term" value="C:RNA polymerase III complex"/>
    <property type="evidence" value="ECO:0007669"/>
    <property type="project" value="TreeGrafter"/>
</dbReference>
<dbReference type="GO" id="GO:0006351">
    <property type="term" value="P:DNA-templated transcription"/>
    <property type="evidence" value="ECO:0007669"/>
    <property type="project" value="InterPro"/>
</dbReference>
<dbReference type="Pfam" id="PF03870">
    <property type="entry name" value="RNA_pol_Rpb8"/>
    <property type="match status" value="1"/>
</dbReference>
<reference evidence="1 2" key="1">
    <citation type="journal article" date="2013" name="BMC Genomics">
        <title>The miniature genome of a carnivorous plant Genlisea aurea contains a low number of genes and short non-coding sequences.</title>
        <authorList>
            <person name="Leushkin E.V."/>
            <person name="Sutormin R.A."/>
            <person name="Nabieva E.R."/>
            <person name="Penin A.A."/>
            <person name="Kondrashov A.S."/>
            <person name="Logacheva M.D."/>
        </authorList>
    </citation>
    <scope>NUCLEOTIDE SEQUENCE [LARGE SCALE GENOMIC DNA]</scope>
</reference>
<keyword evidence="2" id="KW-1185">Reference proteome</keyword>
<proteinExistence type="predicted"/>
<dbReference type="GO" id="GO:0003899">
    <property type="term" value="F:DNA-directed RNA polymerase activity"/>
    <property type="evidence" value="ECO:0007669"/>
    <property type="project" value="InterPro"/>
</dbReference>
<dbReference type="InterPro" id="IPR005570">
    <property type="entry name" value="RPABC3"/>
</dbReference>
<dbReference type="AlphaFoldDB" id="S8DSI8"/>
<accession>S8DSI8</accession>
<comment type="caution">
    <text evidence="1">The sequence shown here is derived from an EMBL/GenBank/DDBJ whole genome shotgun (WGS) entry which is preliminary data.</text>
</comment>
<gene>
    <name evidence="1" type="ORF">M569_08661</name>
</gene>
<dbReference type="PANTHER" id="PTHR10917">
    <property type="entry name" value="DNA-DIRECTED RNA POLYMERASES I, II, AND III SUBUNIT RPABC3"/>
    <property type="match status" value="1"/>
</dbReference>
<dbReference type="PANTHER" id="PTHR10917:SF1">
    <property type="entry name" value="DNA-DIRECTED RNA POLYMERASE I, II"/>
    <property type="match status" value="1"/>
</dbReference>
<evidence type="ECO:0000313" key="2">
    <source>
        <dbReference type="Proteomes" id="UP000015453"/>
    </source>
</evidence>
<feature type="non-terminal residue" evidence="1">
    <location>
        <position position="54"/>
    </location>
</feature>
<dbReference type="EMBL" id="AUSU01003859">
    <property type="protein sequence ID" value="EPS66118.1"/>
    <property type="molecule type" value="Genomic_DNA"/>
</dbReference>
<dbReference type="GO" id="GO:0005736">
    <property type="term" value="C:RNA polymerase I complex"/>
    <property type="evidence" value="ECO:0007669"/>
    <property type="project" value="TreeGrafter"/>
</dbReference>